<dbReference type="NCBIfam" id="TIGR03749">
    <property type="entry name" value="conj_TIGR03749"/>
    <property type="match status" value="1"/>
</dbReference>
<dbReference type="OrthoDB" id="7064293at2"/>
<name>A0A1I5BVW6_9GAMM</name>
<dbReference type="Proteomes" id="UP000199011">
    <property type="component" value="Unassembled WGS sequence"/>
</dbReference>
<dbReference type="AlphaFoldDB" id="A0A1I5BVW6"/>
<organism evidence="1 2">
    <name type="scientific">Xenorhabdus japonica</name>
    <dbReference type="NCBI Taxonomy" id="53341"/>
    <lineage>
        <taxon>Bacteria</taxon>
        <taxon>Pseudomonadati</taxon>
        <taxon>Pseudomonadota</taxon>
        <taxon>Gammaproteobacteria</taxon>
        <taxon>Enterobacterales</taxon>
        <taxon>Morganellaceae</taxon>
        <taxon>Xenorhabdus</taxon>
    </lineage>
</organism>
<evidence type="ECO:0000313" key="2">
    <source>
        <dbReference type="Proteomes" id="UP000199011"/>
    </source>
</evidence>
<accession>A0A1I5BVW6</accession>
<dbReference type="InterPro" id="IPR021844">
    <property type="entry name" value="Integr_conj_element_PFL4704"/>
</dbReference>
<proteinExistence type="predicted"/>
<keyword evidence="2" id="KW-1185">Reference proteome</keyword>
<sequence>MSRVPFGCRSFWLGLVSLLLFSVSAKADELMKWERIPLSIALKVGQERIIFADRNVRIGFPPSLSDKLRVQSVGGAIYLKANNTFPQTRLQLQDSENGEIILLDITAAKAGPAEPVRIIYLDEKKPVSKEQSQSQSKPELSAPVPVVLTRYAAQQLYAPLRTVEPVTGIQPVNLHLPGTITTLYPSEPIEIMPLAGWGLHNHTVVALKLRNPTQRKITLDPRALQGKFVVATFQHRWLGEAGTPEEATVLYLVTKGLPDNALIPEPVSVKPGGRHAG</sequence>
<reference evidence="2" key="1">
    <citation type="submission" date="2016-10" db="EMBL/GenBank/DDBJ databases">
        <authorList>
            <person name="Varghese N."/>
            <person name="Submissions S."/>
        </authorList>
    </citation>
    <scope>NUCLEOTIDE SEQUENCE [LARGE SCALE GENOMIC DNA]</scope>
    <source>
        <strain evidence="2">DSM 16522</strain>
    </source>
</reference>
<gene>
    <name evidence="1" type="ORF">SAMN05421579_12222</name>
</gene>
<evidence type="ECO:0000313" key="1">
    <source>
        <dbReference type="EMBL" id="SFN78752.1"/>
    </source>
</evidence>
<dbReference type="Pfam" id="PF11920">
    <property type="entry name" value="DUF3438"/>
    <property type="match status" value="1"/>
</dbReference>
<dbReference type="RefSeq" id="WP_092519586.1">
    <property type="nucleotide sequence ID" value="NZ_CAWRAH010000059.1"/>
</dbReference>
<dbReference type="STRING" id="53341.SAMN05421579_12222"/>
<dbReference type="EMBL" id="FOVO01000022">
    <property type="protein sequence ID" value="SFN78752.1"/>
    <property type="molecule type" value="Genomic_DNA"/>
</dbReference>
<protein>
    <submittedName>
        <fullName evidence="1">Integrating conjugative element protein, PFL_4704 family</fullName>
    </submittedName>
</protein>